<evidence type="ECO:0000313" key="2">
    <source>
        <dbReference type="Proteomes" id="UP000790709"/>
    </source>
</evidence>
<comment type="caution">
    <text evidence="1">The sequence shown here is derived from an EMBL/GenBank/DDBJ whole genome shotgun (WGS) entry which is preliminary data.</text>
</comment>
<evidence type="ECO:0000313" key="1">
    <source>
        <dbReference type="EMBL" id="KAH7929497.1"/>
    </source>
</evidence>
<sequence length="540" mass="60601">MHRCLHITDILHKIASKIYDYPVDPSSMDCFDIPYLRRARADLASLARTCRIFRDPALDSLWSFLKSFDPLIRCLPQDLWVTDADGFLVFTRPLSFSDWAIFQQYARRVRIFGEYRSPLLFKSIGYDVLRALSGFLPDGGCFLPNLRQLNWPQPQDHMCKSSDTDYFLLLPLFLGPRLTCLYLESSLFPGTDLESEPSTSVLSIVSSLHASSPLIKEVECVGTSEKMMQSISESISQWPRLGYVEAGALSQHAITHLCALKSLKHLGVHLDQQGHHTHAKFPSTLESFKIVARSSTACQQYLEDIHLTCGHLCVHVASTTYSSASSFQQFFTLLSSHLSAADLHTLDIGYYRPDLTGPPDWSLETLKPLFVFRNLTTFRSSRYCTAKLSDPDLEEIALAWPQLEVLKLGTSTDWRAPALVTFTGILSLLRHCRRLRELSLTMDATILDAINTWGHGSEVANYHTTLLDVGDADIREPALVAEFLSAIMPRLTKIAHVGWAGGHRRSAWLRVEELLKVTATARERGEPGRGPLICEVTSAC</sequence>
<name>A0ACB8BVK8_9AGAM</name>
<organism evidence="1 2">
    <name type="scientific">Leucogyrophana mollusca</name>
    <dbReference type="NCBI Taxonomy" id="85980"/>
    <lineage>
        <taxon>Eukaryota</taxon>
        <taxon>Fungi</taxon>
        <taxon>Dikarya</taxon>
        <taxon>Basidiomycota</taxon>
        <taxon>Agaricomycotina</taxon>
        <taxon>Agaricomycetes</taxon>
        <taxon>Agaricomycetidae</taxon>
        <taxon>Boletales</taxon>
        <taxon>Boletales incertae sedis</taxon>
        <taxon>Leucogyrophana</taxon>
    </lineage>
</organism>
<accession>A0ACB8BVK8</accession>
<gene>
    <name evidence="1" type="ORF">BV22DRAFT_130028</name>
</gene>
<protein>
    <submittedName>
        <fullName evidence="1">Uncharacterized protein</fullName>
    </submittedName>
</protein>
<keyword evidence="2" id="KW-1185">Reference proteome</keyword>
<proteinExistence type="predicted"/>
<dbReference type="EMBL" id="MU266341">
    <property type="protein sequence ID" value="KAH7929497.1"/>
    <property type="molecule type" value="Genomic_DNA"/>
</dbReference>
<dbReference type="Proteomes" id="UP000790709">
    <property type="component" value="Unassembled WGS sequence"/>
</dbReference>
<reference evidence="1" key="1">
    <citation type="journal article" date="2021" name="New Phytol.">
        <title>Evolutionary innovations through gain and loss of genes in the ectomycorrhizal Boletales.</title>
        <authorList>
            <person name="Wu G."/>
            <person name="Miyauchi S."/>
            <person name="Morin E."/>
            <person name="Kuo A."/>
            <person name="Drula E."/>
            <person name="Varga T."/>
            <person name="Kohler A."/>
            <person name="Feng B."/>
            <person name="Cao Y."/>
            <person name="Lipzen A."/>
            <person name="Daum C."/>
            <person name="Hundley H."/>
            <person name="Pangilinan J."/>
            <person name="Johnson J."/>
            <person name="Barry K."/>
            <person name="LaButti K."/>
            <person name="Ng V."/>
            <person name="Ahrendt S."/>
            <person name="Min B."/>
            <person name="Choi I.G."/>
            <person name="Park H."/>
            <person name="Plett J.M."/>
            <person name="Magnuson J."/>
            <person name="Spatafora J.W."/>
            <person name="Nagy L.G."/>
            <person name="Henrissat B."/>
            <person name="Grigoriev I.V."/>
            <person name="Yang Z.L."/>
            <person name="Xu J."/>
            <person name="Martin F.M."/>
        </authorList>
    </citation>
    <scope>NUCLEOTIDE SEQUENCE</scope>
    <source>
        <strain evidence="1">KUC20120723A-06</strain>
    </source>
</reference>